<dbReference type="GO" id="GO:0032259">
    <property type="term" value="P:methylation"/>
    <property type="evidence" value="ECO:0007669"/>
    <property type="project" value="UniProtKB-KW"/>
</dbReference>
<proteinExistence type="predicted"/>
<dbReference type="GO" id="GO:0008757">
    <property type="term" value="F:S-adenosylmethionine-dependent methyltransferase activity"/>
    <property type="evidence" value="ECO:0007669"/>
    <property type="project" value="InterPro"/>
</dbReference>
<keyword evidence="2" id="KW-0489">Methyltransferase</keyword>
<dbReference type="CDD" id="cd02440">
    <property type="entry name" value="AdoMet_MTases"/>
    <property type="match status" value="1"/>
</dbReference>
<evidence type="ECO:0000259" key="1">
    <source>
        <dbReference type="Pfam" id="PF08241"/>
    </source>
</evidence>
<keyword evidence="2" id="KW-0808">Transferase</keyword>
<protein>
    <submittedName>
        <fullName evidence="2">Class I SAM-dependent methyltransferase</fullName>
    </submittedName>
</protein>
<organism evidence="2 3">
    <name type="scientific">Mesorhizobium neociceri</name>
    <dbReference type="NCBI Taxonomy" id="1307853"/>
    <lineage>
        <taxon>Bacteria</taxon>
        <taxon>Pseudomonadati</taxon>
        <taxon>Pseudomonadota</taxon>
        <taxon>Alphaproteobacteria</taxon>
        <taxon>Hyphomicrobiales</taxon>
        <taxon>Phyllobacteriaceae</taxon>
        <taxon>Mesorhizobium</taxon>
    </lineage>
</organism>
<dbReference type="InterPro" id="IPR013216">
    <property type="entry name" value="Methyltransf_11"/>
</dbReference>
<dbReference type="Pfam" id="PF08241">
    <property type="entry name" value="Methyltransf_11"/>
    <property type="match status" value="1"/>
</dbReference>
<evidence type="ECO:0000313" key="3">
    <source>
        <dbReference type="Proteomes" id="UP000558284"/>
    </source>
</evidence>
<feature type="domain" description="Methyltransferase type 11" evidence="1">
    <location>
        <begin position="46"/>
        <end position="131"/>
    </location>
</feature>
<dbReference type="AlphaFoldDB" id="A0A838B553"/>
<evidence type="ECO:0000313" key="2">
    <source>
        <dbReference type="EMBL" id="MBA1141746.1"/>
    </source>
</evidence>
<dbReference type="EMBL" id="JACDTY010000007">
    <property type="protein sequence ID" value="MBA1141746.1"/>
    <property type="molecule type" value="Genomic_DNA"/>
</dbReference>
<accession>A0A838B553</accession>
<dbReference type="PANTHER" id="PTHR43861">
    <property type="entry name" value="TRANS-ACONITATE 2-METHYLTRANSFERASE-RELATED"/>
    <property type="match status" value="1"/>
</dbReference>
<dbReference type="RefSeq" id="WP_181058625.1">
    <property type="nucleotide sequence ID" value="NZ_JACDTY010000007.1"/>
</dbReference>
<dbReference type="Gene3D" id="3.40.50.150">
    <property type="entry name" value="Vaccinia Virus protein VP39"/>
    <property type="match status" value="1"/>
</dbReference>
<gene>
    <name evidence="2" type="ORF">H0241_15970</name>
</gene>
<dbReference type="SUPFAM" id="SSF53335">
    <property type="entry name" value="S-adenosyl-L-methionine-dependent methyltransferases"/>
    <property type="match status" value="1"/>
</dbReference>
<dbReference type="Proteomes" id="UP000558284">
    <property type="component" value="Unassembled WGS sequence"/>
</dbReference>
<name>A0A838B553_9HYPH</name>
<sequence length="460" mass="49776">MNIHTAPVELANGERQVASTLEGIRRDHVARYEFAAKQVSKRGSIVDLACGVGYGCAILADAGHSVVGIDRSQAAIDYGKAHFRRGKVALLAADVMDVAGYTDNAFAAAVCFETIEHLADPLPMLKALHAVAPKLIASVPNEAVFPHRGRILHHHRHYTRAEFAELLESAGWRITGWFGQAGPESEVEPDIEGRTIVVTAAREGKRKSIAPKAAAATAEHAGPVPDHVLILGLGPSLEGYVDMAKRLGGRHAFCDEVWGINAVAGVVQCDRVFHMDDVRIQEIRAAARPESNIARMLDWMRRHPGPIYTSRPHPDYPGTVAFPLEAVINSCGIAYFNSTAAYAVAYAVHIGVKQISLFGCDFTYAKAHDAEKGRGCVEFHLGIAKARAIEIGFPSNTSLMDAAAPIEERIYGYDTLTLSFDGGGDEPIKVTMTPREALPTADEIEARYDHAKHPNPLVKS</sequence>
<comment type="caution">
    <text evidence="2">The sequence shown here is derived from an EMBL/GenBank/DDBJ whole genome shotgun (WGS) entry which is preliminary data.</text>
</comment>
<keyword evidence="3" id="KW-1185">Reference proteome</keyword>
<dbReference type="InterPro" id="IPR029063">
    <property type="entry name" value="SAM-dependent_MTases_sf"/>
</dbReference>
<reference evidence="2 3" key="1">
    <citation type="submission" date="2020-07" db="EMBL/GenBank/DDBJ databases">
        <title>Definition of the novel symbiovar canariense within Mesorhizobium novociceri, a new species of genus Mesorhizobium nodulating Cicer canariense in the Caldera de Taburiente National Park (La Palma, Canary Islands).</title>
        <authorList>
            <person name="Leon-Barrios M."/>
            <person name="Perez-Yepez J."/>
            <person name="Flores-Felix J.D."/>
            <person name="Ramirez-Baena M.H."/>
            <person name="Pulido-Suarez L."/>
            <person name="Igual J.M."/>
            <person name="Velazquez E."/>
            <person name="Peix A."/>
        </authorList>
    </citation>
    <scope>NUCLEOTIDE SEQUENCE [LARGE SCALE GENOMIC DNA]</scope>
    <source>
        <strain evidence="2 3">CCANP35</strain>
    </source>
</reference>